<dbReference type="EMBL" id="JACHGT010000005">
    <property type="protein sequence ID" value="MBB6034672.1"/>
    <property type="molecule type" value="Genomic_DNA"/>
</dbReference>
<evidence type="ECO:0000313" key="2">
    <source>
        <dbReference type="EMBL" id="MBB6034672.1"/>
    </source>
</evidence>
<dbReference type="AlphaFoldDB" id="A0A841FMA4"/>
<feature type="transmembrane region" description="Helical" evidence="1">
    <location>
        <begin position="485"/>
        <end position="502"/>
    </location>
</feature>
<keyword evidence="1" id="KW-0812">Transmembrane</keyword>
<dbReference type="Proteomes" id="UP000548476">
    <property type="component" value="Unassembled WGS sequence"/>
</dbReference>
<feature type="transmembrane region" description="Helical" evidence="1">
    <location>
        <begin position="514"/>
        <end position="536"/>
    </location>
</feature>
<organism evidence="2 3">
    <name type="scientific">Phytomonospora endophytica</name>
    <dbReference type="NCBI Taxonomy" id="714109"/>
    <lineage>
        <taxon>Bacteria</taxon>
        <taxon>Bacillati</taxon>
        <taxon>Actinomycetota</taxon>
        <taxon>Actinomycetes</taxon>
        <taxon>Micromonosporales</taxon>
        <taxon>Micromonosporaceae</taxon>
        <taxon>Phytomonospora</taxon>
    </lineage>
</organism>
<evidence type="ECO:0000256" key="1">
    <source>
        <dbReference type="SAM" id="Phobius"/>
    </source>
</evidence>
<protein>
    <submittedName>
        <fullName evidence="2">Uncharacterized protein</fullName>
    </submittedName>
</protein>
<reference evidence="2 3" key="1">
    <citation type="submission" date="2020-08" db="EMBL/GenBank/DDBJ databases">
        <title>Genomic Encyclopedia of Type Strains, Phase IV (KMG-IV): sequencing the most valuable type-strain genomes for metagenomic binning, comparative biology and taxonomic classification.</title>
        <authorList>
            <person name="Goeker M."/>
        </authorList>
    </citation>
    <scope>NUCLEOTIDE SEQUENCE [LARGE SCALE GENOMIC DNA]</scope>
    <source>
        <strain evidence="2 3">YIM 65646</strain>
    </source>
</reference>
<feature type="transmembrane region" description="Helical" evidence="1">
    <location>
        <begin position="556"/>
        <end position="577"/>
    </location>
</feature>
<sequence length="600" mass="66473">MDTERTYSETGTVAMSLGQALGVMLRFPFACLLGIVTLIGYPWPASLTWHLRPLLFAGAAALVIWDIRQRYVRPLEASHRKTRIIDLPDEQPEILQRSAAGSDDEHTFDAVQCRIFLYGLLYPNRLRQRLTERYALSPTTLKQSVTIDVHIPEIMLVTAGKGDSPEKEPERVDRVLFPVLVPAKGAMLDDLRVLAADHSDLPALAHREYLQLVARTLRLLMVVAYGGGQLSPATHWWALRAERLALQTILHQADTPPPKEAPGESLRALLSIPPGQNPPIVDRDAIESAVMLVKLLAEHYVVVTSVPCPRDGRMVVAYERLTTRKPTKEASGTHLFRLRPLLSGTAASYHLIVEGPEGVYLIKQGSPGLTDYFGAHWAQIEQENKAAMSAGRLIDSPPPPYYRFGSRKGQRFAHFYTRFAPMPSSPVGYGDNPPNIHLLFRESPPGESFRAAITSSAAAVLIWLVGFVMSRGMLTKVPFTLDSDAPAILLVFPALAATWLGVEQRTQNLIGRTKTTFTTMLVTVFTSIAASGVFMMNNSAITYLAWRNPGNANFLGIQHLPWSLLALAAIVNAIVAIRSWQGHSREYRHLRTRRGSPHTD</sequence>
<keyword evidence="1" id="KW-1133">Transmembrane helix</keyword>
<feature type="transmembrane region" description="Helical" evidence="1">
    <location>
        <begin position="49"/>
        <end position="67"/>
    </location>
</feature>
<keyword evidence="1" id="KW-0472">Membrane</keyword>
<feature type="transmembrane region" description="Helical" evidence="1">
    <location>
        <begin position="451"/>
        <end position="473"/>
    </location>
</feature>
<keyword evidence="3" id="KW-1185">Reference proteome</keyword>
<comment type="caution">
    <text evidence="2">The sequence shown here is derived from an EMBL/GenBank/DDBJ whole genome shotgun (WGS) entry which is preliminary data.</text>
</comment>
<evidence type="ECO:0000313" key="3">
    <source>
        <dbReference type="Proteomes" id="UP000548476"/>
    </source>
</evidence>
<accession>A0A841FMA4</accession>
<feature type="transmembrane region" description="Helical" evidence="1">
    <location>
        <begin position="21"/>
        <end position="43"/>
    </location>
</feature>
<dbReference type="RefSeq" id="WP_184787548.1">
    <property type="nucleotide sequence ID" value="NZ_BONT01000068.1"/>
</dbReference>
<proteinExistence type="predicted"/>
<gene>
    <name evidence="2" type="ORF">HNR73_002526</name>
</gene>
<name>A0A841FMA4_9ACTN</name>